<accession>A0A0E3SFS3</accession>
<feature type="compositionally biased region" description="Low complexity" evidence="1">
    <location>
        <begin position="137"/>
        <end position="150"/>
    </location>
</feature>
<sequence length="150" mass="16408">MGQGGITTTEELKKPAPFSMDVIAYAGTPNGIPNDELSKNWGPLNKQLAFSNLSENDILDIEDTLRIRELKSSSSLRDYELRALDLKGADQSSIISKCLSSLGKGGFLIKRATTASHEITNKTEENKKSRFFGLGSPKQQPQQIPQQGGR</sequence>
<keyword evidence="3" id="KW-1185">Reference proteome</keyword>
<reference evidence="2 3" key="1">
    <citation type="submission" date="2014-07" db="EMBL/GenBank/DDBJ databases">
        <title>Methanogenic archaea and the global carbon cycle.</title>
        <authorList>
            <person name="Henriksen J.R."/>
            <person name="Luke J."/>
            <person name="Reinhart S."/>
            <person name="Benedict M.N."/>
            <person name="Youngblut N.D."/>
            <person name="Metcalf M.E."/>
            <person name="Whitaker R.J."/>
            <person name="Metcalf W.W."/>
        </authorList>
    </citation>
    <scope>NUCLEOTIDE SEQUENCE [LARGE SCALE GENOMIC DNA]</scope>
    <source>
        <strain evidence="2 3">HB-1</strain>
    </source>
</reference>
<dbReference type="Proteomes" id="UP000033101">
    <property type="component" value="Chromosome"/>
</dbReference>
<dbReference type="KEGG" id="mhor:MSHOH_2634"/>
<evidence type="ECO:0000256" key="1">
    <source>
        <dbReference type="SAM" id="MobiDB-lite"/>
    </source>
</evidence>
<dbReference type="STRING" id="1434110.MSHOH_2634"/>
<dbReference type="HOGENOM" id="CLU_1736426_0_0_2"/>
<feature type="region of interest" description="Disordered" evidence="1">
    <location>
        <begin position="119"/>
        <end position="150"/>
    </location>
</feature>
<evidence type="ECO:0000313" key="3">
    <source>
        <dbReference type="Proteomes" id="UP000033101"/>
    </source>
</evidence>
<dbReference type="PATRIC" id="fig|1434110.4.peg.3399"/>
<proteinExistence type="predicted"/>
<dbReference type="EMBL" id="CP009516">
    <property type="protein sequence ID" value="AKB79117.1"/>
    <property type="molecule type" value="Genomic_DNA"/>
</dbReference>
<protein>
    <submittedName>
        <fullName evidence="2">Uncharacterized protein</fullName>
    </submittedName>
</protein>
<dbReference type="AlphaFoldDB" id="A0A0E3SFS3"/>
<evidence type="ECO:0000313" key="2">
    <source>
        <dbReference type="EMBL" id="AKB79117.1"/>
    </source>
</evidence>
<feature type="compositionally biased region" description="Basic and acidic residues" evidence="1">
    <location>
        <begin position="119"/>
        <end position="128"/>
    </location>
</feature>
<gene>
    <name evidence="2" type="ORF">MSHOH_2634</name>
</gene>
<name>A0A0E3SFS3_9EURY</name>
<organism evidence="2 3">
    <name type="scientific">Methanosarcina horonobensis HB-1 = JCM 15518</name>
    <dbReference type="NCBI Taxonomy" id="1434110"/>
    <lineage>
        <taxon>Archaea</taxon>
        <taxon>Methanobacteriati</taxon>
        <taxon>Methanobacteriota</taxon>
        <taxon>Stenosarchaea group</taxon>
        <taxon>Methanomicrobia</taxon>
        <taxon>Methanosarcinales</taxon>
        <taxon>Methanosarcinaceae</taxon>
        <taxon>Methanosarcina</taxon>
    </lineage>
</organism>